<proteinExistence type="predicted"/>
<name>A0A1F8BH77_9BACT</name>
<accession>A0A1F8BH77</accession>
<organism evidence="1 2">
    <name type="scientific">Candidatus Woesebacteria bacterium RIFCSPLOWO2_01_FULL_39_21</name>
    <dbReference type="NCBI Taxonomy" id="1802519"/>
    <lineage>
        <taxon>Bacteria</taxon>
        <taxon>Candidatus Woeseibacteriota</taxon>
    </lineage>
</organism>
<evidence type="ECO:0000313" key="2">
    <source>
        <dbReference type="Proteomes" id="UP000177082"/>
    </source>
</evidence>
<dbReference type="AlphaFoldDB" id="A0A1F8BH77"/>
<evidence type="ECO:0000313" key="1">
    <source>
        <dbReference type="EMBL" id="OGM63417.1"/>
    </source>
</evidence>
<dbReference type="Proteomes" id="UP000177082">
    <property type="component" value="Unassembled WGS sequence"/>
</dbReference>
<dbReference type="EMBL" id="MGHF01000017">
    <property type="protein sequence ID" value="OGM63417.1"/>
    <property type="molecule type" value="Genomic_DNA"/>
</dbReference>
<sequence>MSGEPTGEVRPENSDASIKVRVVSQNELFRMSNRALDLVEVDIEKNVYWLETDGKTPILNKGAGPCLIMFVKNIGDGTIISGHFSGRIADHQLSQEILKTHLKKVQKEIPNEGDEILIHSQQELDNLAISDKEMYRSYLALLDRIKEFCSEAGEARIEIYLFGQNYWRLVSEPDEIGGLTENIIQRQNVVTDLERLGVKPPRIFDYRDLKRLEGTDDTLFLPEEDVILHATG</sequence>
<protein>
    <submittedName>
        <fullName evidence="1">Uncharacterized protein</fullName>
    </submittedName>
</protein>
<gene>
    <name evidence="1" type="ORF">A2961_03060</name>
</gene>
<reference evidence="1 2" key="1">
    <citation type="journal article" date="2016" name="Nat. Commun.">
        <title>Thousands of microbial genomes shed light on interconnected biogeochemical processes in an aquifer system.</title>
        <authorList>
            <person name="Anantharaman K."/>
            <person name="Brown C.T."/>
            <person name="Hug L.A."/>
            <person name="Sharon I."/>
            <person name="Castelle C.J."/>
            <person name="Probst A.J."/>
            <person name="Thomas B.C."/>
            <person name="Singh A."/>
            <person name="Wilkins M.J."/>
            <person name="Karaoz U."/>
            <person name="Brodie E.L."/>
            <person name="Williams K.H."/>
            <person name="Hubbard S.S."/>
            <person name="Banfield J.F."/>
        </authorList>
    </citation>
    <scope>NUCLEOTIDE SEQUENCE [LARGE SCALE GENOMIC DNA]</scope>
</reference>
<comment type="caution">
    <text evidence="1">The sequence shown here is derived from an EMBL/GenBank/DDBJ whole genome shotgun (WGS) entry which is preliminary data.</text>
</comment>
<dbReference type="STRING" id="1802519.A2961_03060"/>